<evidence type="ECO:0000313" key="2">
    <source>
        <dbReference type="EMBL" id="MCY1722363.1"/>
    </source>
</evidence>
<accession>A0A9X3FGP4</accession>
<comment type="caution">
    <text evidence="2">The sequence shown here is derived from an EMBL/GenBank/DDBJ whole genome shotgun (WGS) entry which is preliminary data.</text>
</comment>
<dbReference type="PROSITE" id="PS51257">
    <property type="entry name" value="PROKAR_LIPOPROTEIN"/>
    <property type="match status" value="1"/>
</dbReference>
<proteinExistence type="predicted"/>
<dbReference type="EMBL" id="JAPOHD010000054">
    <property type="protein sequence ID" value="MCY1722363.1"/>
    <property type="molecule type" value="Genomic_DNA"/>
</dbReference>
<dbReference type="AlphaFoldDB" id="A0A9X3FGP4"/>
<dbReference type="RefSeq" id="WP_343334689.1">
    <property type="nucleotide sequence ID" value="NZ_JAPOHD010000054.1"/>
</dbReference>
<feature type="chain" id="PRO_5040814264" evidence="1">
    <location>
        <begin position="20"/>
        <end position="167"/>
    </location>
</feature>
<protein>
    <submittedName>
        <fullName evidence="2">DUF4252 domain-containing protein</fullName>
    </submittedName>
</protein>
<gene>
    <name evidence="2" type="ORF">OU798_18585</name>
</gene>
<dbReference type="Pfam" id="PF14060">
    <property type="entry name" value="DUF4252"/>
    <property type="match status" value="1"/>
</dbReference>
<evidence type="ECO:0000256" key="1">
    <source>
        <dbReference type="SAM" id="SignalP"/>
    </source>
</evidence>
<evidence type="ECO:0000313" key="3">
    <source>
        <dbReference type="Proteomes" id="UP001145087"/>
    </source>
</evidence>
<name>A0A9X3FGP4_9BACT</name>
<keyword evidence="1" id="KW-0732">Signal</keyword>
<organism evidence="2 3">
    <name type="scientific">Draconibacterium aestuarii</name>
    <dbReference type="NCBI Taxonomy" id="2998507"/>
    <lineage>
        <taxon>Bacteria</taxon>
        <taxon>Pseudomonadati</taxon>
        <taxon>Bacteroidota</taxon>
        <taxon>Bacteroidia</taxon>
        <taxon>Marinilabiliales</taxon>
        <taxon>Prolixibacteraceae</taxon>
        <taxon>Draconibacterium</taxon>
    </lineage>
</organism>
<keyword evidence="3" id="KW-1185">Reference proteome</keyword>
<dbReference type="InterPro" id="IPR025348">
    <property type="entry name" value="DUF4252"/>
</dbReference>
<sequence>MKILALLSVAILFVFTSCSYEPGVSEAFTKYRFKDGVTTVTVPGWVISLAAGIGDLDESEREILDCIDKVKVISIDNDDLNSRTNLHEEFYEQINRNKAYEELLVVREEDESVTVFGRMDESVIKEMVILVGGEDNAMIYIKGEISPELINKNINFSHPDKLLSFDF</sequence>
<feature type="signal peptide" evidence="1">
    <location>
        <begin position="1"/>
        <end position="19"/>
    </location>
</feature>
<reference evidence="2" key="1">
    <citation type="submission" date="2022-11" db="EMBL/GenBank/DDBJ databases">
        <title>Marilongibacter aestuarii gen. nov., sp. nov., isolated from tidal flat sediment.</title>
        <authorList>
            <person name="Jiayan W."/>
        </authorList>
    </citation>
    <scope>NUCLEOTIDE SEQUENCE</scope>
    <source>
        <strain evidence="2">Z1-6</strain>
    </source>
</reference>
<dbReference type="Proteomes" id="UP001145087">
    <property type="component" value="Unassembled WGS sequence"/>
</dbReference>